<proteinExistence type="predicted"/>
<accession>A0A4Y2A4D0</accession>
<dbReference type="EMBL" id="BGPR01000004">
    <property type="protein sequence ID" value="GBL74116.1"/>
    <property type="molecule type" value="Genomic_DNA"/>
</dbReference>
<evidence type="ECO:0000313" key="2">
    <source>
        <dbReference type="Proteomes" id="UP000499080"/>
    </source>
</evidence>
<gene>
    <name evidence="1" type="ORF">AVEN_231012_1</name>
</gene>
<organism evidence="1 2">
    <name type="scientific">Araneus ventricosus</name>
    <name type="common">Orbweaver spider</name>
    <name type="synonym">Epeira ventricosa</name>
    <dbReference type="NCBI Taxonomy" id="182803"/>
    <lineage>
        <taxon>Eukaryota</taxon>
        <taxon>Metazoa</taxon>
        <taxon>Ecdysozoa</taxon>
        <taxon>Arthropoda</taxon>
        <taxon>Chelicerata</taxon>
        <taxon>Arachnida</taxon>
        <taxon>Araneae</taxon>
        <taxon>Araneomorphae</taxon>
        <taxon>Entelegynae</taxon>
        <taxon>Araneoidea</taxon>
        <taxon>Araneidae</taxon>
        <taxon>Araneus</taxon>
    </lineage>
</organism>
<reference evidence="1 2" key="1">
    <citation type="journal article" date="2019" name="Sci. Rep.">
        <title>Orb-weaving spider Araneus ventricosus genome elucidates the spidroin gene catalogue.</title>
        <authorList>
            <person name="Kono N."/>
            <person name="Nakamura H."/>
            <person name="Ohtoshi R."/>
            <person name="Moran D.A.P."/>
            <person name="Shinohara A."/>
            <person name="Yoshida Y."/>
            <person name="Fujiwara M."/>
            <person name="Mori M."/>
            <person name="Tomita M."/>
            <person name="Arakawa K."/>
        </authorList>
    </citation>
    <scope>NUCLEOTIDE SEQUENCE [LARGE SCALE GENOMIC DNA]</scope>
</reference>
<protein>
    <submittedName>
        <fullName evidence="1">Uncharacterized protein</fullName>
    </submittedName>
</protein>
<evidence type="ECO:0000313" key="1">
    <source>
        <dbReference type="EMBL" id="GBL74116.1"/>
    </source>
</evidence>
<dbReference type="AlphaFoldDB" id="A0A4Y2A4D0"/>
<name>A0A4Y2A4D0_ARAVE</name>
<dbReference type="Proteomes" id="UP000499080">
    <property type="component" value="Unassembled WGS sequence"/>
</dbReference>
<keyword evidence="2" id="KW-1185">Reference proteome</keyword>
<comment type="caution">
    <text evidence="1">The sequence shown here is derived from an EMBL/GenBank/DDBJ whole genome shotgun (WGS) entry which is preliminary data.</text>
</comment>
<sequence>MILTDFLPQFYQGRVCKYASRSRHRSVPGSKPDFTTDQSCMWVWRRGSDVLPLVWCGSLESWRCLKHHLTMAQNYDARPKIALASLQKGTSI</sequence>